<evidence type="ECO:0000256" key="5">
    <source>
        <dbReference type="ARBA" id="ARBA00023136"/>
    </source>
</evidence>
<feature type="transmembrane region" description="Helical" evidence="6">
    <location>
        <begin position="228"/>
        <end position="246"/>
    </location>
</feature>
<dbReference type="GO" id="GO:0005886">
    <property type="term" value="C:plasma membrane"/>
    <property type="evidence" value="ECO:0007669"/>
    <property type="project" value="TreeGrafter"/>
</dbReference>
<evidence type="ECO:0000313" key="7">
    <source>
        <dbReference type="EMBL" id="RHY00687.1"/>
    </source>
</evidence>
<dbReference type="VEuPathDB" id="FungiDB:H257_13854"/>
<feature type="transmembrane region" description="Helical" evidence="6">
    <location>
        <begin position="507"/>
        <end position="525"/>
    </location>
</feature>
<dbReference type="Pfam" id="PF01566">
    <property type="entry name" value="Nramp"/>
    <property type="match status" value="1"/>
</dbReference>
<dbReference type="NCBIfam" id="TIGR01197">
    <property type="entry name" value="nramp"/>
    <property type="match status" value="1"/>
</dbReference>
<reference evidence="7 8" key="1">
    <citation type="submission" date="2018-08" db="EMBL/GenBank/DDBJ databases">
        <title>Aphanomyces genome sequencing and annotation.</title>
        <authorList>
            <person name="Minardi D."/>
            <person name="Oidtmann B."/>
            <person name="Van Der Giezen M."/>
            <person name="Studholme D.J."/>
        </authorList>
    </citation>
    <scope>NUCLEOTIDE SEQUENCE [LARGE SCALE GENOMIC DNA]</scope>
    <source>
        <strain evidence="7 8">Kv</strain>
    </source>
</reference>
<feature type="transmembrane region" description="Helical" evidence="6">
    <location>
        <begin position="477"/>
        <end position="495"/>
    </location>
</feature>
<dbReference type="AlphaFoldDB" id="A0A397A4U4"/>
<dbReference type="GO" id="GO:0005384">
    <property type="term" value="F:manganese ion transmembrane transporter activity"/>
    <property type="evidence" value="ECO:0007669"/>
    <property type="project" value="TreeGrafter"/>
</dbReference>
<feature type="transmembrane region" description="Helical" evidence="6">
    <location>
        <begin position="311"/>
        <end position="338"/>
    </location>
</feature>
<accession>A0A397A4U4</accession>
<dbReference type="GO" id="GO:0034755">
    <property type="term" value="P:iron ion transmembrane transport"/>
    <property type="evidence" value="ECO:0007669"/>
    <property type="project" value="TreeGrafter"/>
</dbReference>
<keyword evidence="2" id="KW-0813">Transport</keyword>
<comment type="subcellular location">
    <subcellularLocation>
        <location evidence="1">Membrane</location>
        <topology evidence="1">Multi-pass membrane protein</topology>
    </subcellularLocation>
</comment>
<keyword evidence="4 6" id="KW-1133">Transmembrane helix</keyword>
<name>A0A397A4U4_APHAT</name>
<gene>
    <name evidence="7" type="ORF">DYB36_003947</name>
</gene>
<feature type="transmembrane region" description="Helical" evidence="6">
    <location>
        <begin position="266"/>
        <end position="290"/>
    </location>
</feature>
<dbReference type="NCBIfam" id="NF037982">
    <property type="entry name" value="Nramp_1"/>
    <property type="match status" value="1"/>
</dbReference>
<keyword evidence="5 6" id="KW-0472">Membrane</keyword>
<evidence type="ECO:0000313" key="8">
    <source>
        <dbReference type="Proteomes" id="UP000265427"/>
    </source>
</evidence>
<evidence type="ECO:0000256" key="6">
    <source>
        <dbReference type="SAM" id="Phobius"/>
    </source>
</evidence>
<feature type="transmembrane region" description="Helical" evidence="6">
    <location>
        <begin position="537"/>
        <end position="557"/>
    </location>
</feature>
<dbReference type="GO" id="GO:0015086">
    <property type="term" value="F:cadmium ion transmembrane transporter activity"/>
    <property type="evidence" value="ECO:0007669"/>
    <property type="project" value="TreeGrafter"/>
</dbReference>
<feature type="transmembrane region" description="Helical" evidence="6">
    <location>
        <begin position="68"/>
        <end position="88"/>
    </location>
</feature>
<sequence length="567" mass="61873">MAVIDESSTLIRENQLPRRPSNAAELEYVDHVGLKEWTEVEDLAKSRGEVGVPDDIDSEYNILGFKFAFSWATLWAYAGPGWLMSIAFVDPGNLESDLQAGAYGGYQLIWVLLGATIMGFFLQVLSARLGVVTGKNLAEMCHLMYPRWTSRVLWFMAEVAIVGSDIQEVLGSAIALQILFKLPLWIGCLVTAVDTYGHICMYSEWCGLRFWFTFLLLHHFGVRKLEAFFMALVAVMLVCFCTNAIQGNPDATQVLQGFVPSIPKRYATTQAVGILGAVIMPYNLFLHSGLVQSRSVDRQDGRKLAQANKYFAIEGAVALFVSFLINLAVVCVFAQSFFSLDCLPSFDIHGINTACLPLGASDSLIYGRCDLAGTTGVCQEIGLSGAGIALRGVLNSYSETIWAVGLLAAGQSSTMAGTYAGQFVMEGFLSIRLPPWKRMALTRAVALVPALSVAMWSESRPSESDSMNEFLNVLQSVQLPFALIPILHFTSNPVVMGTFANGRTMRLVGWAMTLVVCFVNIYLVVDKVPLATLAPLAQTATVGGGLAYFAFLTYLVALEVKRLVAEK</sequence>
<dbReference type="InterPro" id="IPR001046">
    <property type="entry name" value="NRAMP_fam"/>
</dbReference>
<organism evidence="7 8">
    <name type="scientific">Aphanomyces astaci</name>
    <name type="common">Crayfish plague agent</name>
    <dbReference type="NCBI Taxonomy" id="112090"/>
    <lineage>
        <taxon>Eukaryota</taxon>
        <taxon>Sar</taxon>
        <taxon>Stramenopiles</taxon>
        <taxon>Oomycota</taxon>
        <taxon>Saprolegniomycetes</taxon>
        <taxon>Saprolegniales</taxon>
        <taxon>Verrucalvaceae</taxon>
        <taxon>Aphanomyces</taxon>
    </lineage>
</organism>
<dbReference type="Proteomes" id="UP000265427">
    <property type="component" value="Unassembled WGS sequence"/>
</dbReference>
<dbReference type="EMBL" id="QUSZ01008255">
    <property type="protein sequence ID" value="RHY00687.1"/>
    <property type="molecule type" value="Genomic_DNA"/>
</dbReference>
<evidence type="ECO:0000256" key="1">
    <source>
        <dbReference type="ARBA" id="ARBA00004141"/>
    </source>
</evidence>
<evidence type="ECO:0000256" key="3">
    <source>
        <dbReference type="ARBA" id="ARBA00022692"/>
    </source>
</evidence>
<comment type="caution">
    <text evidence="7">The sequence shown here is derived from an EMBL/GenBank/DDBJ whole genome shotgun (WGS) entry which is preliminary data.</text>
</comment>
<dbReference type="PRINTS" id="PR00447">
    <property type="entry name" value="NATRESASSCMP"/>
</dbReference>
<keyword evidence="3 6" id="KW-0812">Transmembrane</keyword>
<proteinExistence type="predicted"/>
<evidence type="ECO:0000256" key="4">
    <source>
        <dbReference type="ARBA" id="ARBA00022989"/>
    </source>
</evidence>
<protein>
    <submittedName>
        <fullName evidence="7">Uncharacterized protein</fullName>
    </submittedName>
</protein>
<dbReference type="PANTHER" id="PTHR11706:SF33">
    <property type="entry name" value="NATURAL RESISTANCE-ASSOCIATED MACROPHAGE PROTEIN 2"/>
    <property type="match status" value="1"/>
</dbReference>
<feature type="transmembrane region" description="Helical" evidence="6">
    <location>
        <begin position="108"/>
        <end position="131"/>
    </location>
</feature>
<evidence type="ECO:0000256" key="2">
    <source>
        <dbReference type="ARBA" id="ARBA00022448"/>
    </source>
</evidence>
<dbReference type="PANTHER" id="PTHR11706">
    <property type="entry name" value="SOLUTE CARRIER PROTEIN FAMILY 11 MEMBER"/>
    <property type="match status" value="1"/>
</dbReference>